<dbReference type="EMBL" id="KV745658">
    <property type="protein sequence ID" value="OCK73774.1"/>
    <property type="molecule type" value="Genomic_DNA"/>
</dbReference>
<dbReference type="OrthoDB" id="3798352at2759"/>
<dbReference type="Proteomes" id="UP000250266">
    <property type="component" value="Unassembled WGS sequence"/>
</dbReference>
<evidence type="ECO:0000313" key="3">
    <source>
        <dbReference type="Proteomes" id="UP000250266"/>
    </source>
</evidence>
<accession>A0A8E2J9J2</accession>
<evidence type="ECO:0000256" key="1">
    <source>
        <dbReference type="SAM" id="MobiDB-lite"/>
    </source>
</evidence>
<feature type="compositionally biased region" description="Low complexity" evidence="1">
    <location>
        <begin position="26"/>
        <end position="41"/>
    </location>
</feature>
<organism evidence="2 3">
    <name type="scientific">Lepidopterella palustris CBS 459.81</name>
    <dbReference type="NCBI Taxonomy" id="1314670"/>
    <lineage>
        <taxon>Eukaryota</taxon>
        <taxon>Fungi</taxon>
        <taxon>Dikarya</taxon>
        <taxon>Ascomycota</taxon>
        <taxon>Pezizomycotina</taxon>
        <taxon>Dothideomycetes</taxon>
        <taxon>Pleosporomycetidae</taxon>
        <taxon>Mytilinidiales</taxon>
        <taxon>Argynnaceae</taxon>
        <taxon>Lepidopterella</taxon>
    </lineage>
</organism>
<feature type="compositionally biased region" description="Polar residues" evidence="1">
    <location>
        <begin position="131"/>
        <end position="144"/>
    </location>
</feature>
<proteinExistence type="predicted"/>
<dbReference type="AlphaFoldDB" id="A0A8E2J9J2"/>
<gene>
    <name evidence="2" type="ORF">K432DRAFT_430400</name>
</gene>
<keyword evidence="3" id="KW-1185">Reference proteome</keyword>
<feature type="region of interest" description="Disordered" evidence="1">
    <location>
        <begin position="203"/>
        <end position="326"/>
    </location>
</feature>
<feature type="region of interest" description="Disordered" evidence="1">
    <location>
        <begin position="1"/>
        <end position="41"/>
    </location>
</feature>
<protein>
    <submittedName>
        <fullName evidence="2">Uncharacterized protein</fullName>
    </submittedName>
</protein>
<sequence length="341" mass="36968">MAHKPVALDIVDLTASSPSPPPLPTSIPSINTPTIPPTRTSRSTQLQVYIATHWASLTSADRKRGKKIIQRGNPSASGAADLSQLPSPSLEELYHLVYQATHPGQDGRVENKIGNAEEKHIIFPSARSTFVTRAPQQTPASTEGQWPKRPGGTLPIPRPEQVQSLIMSCDANALRAVFLELCKSSPALSRAAVRCLAPHSSFAQSTLRKGPPAAVPAVQQRVTRPFRTVPGPSIKLASENSTSSLSPIPKQTFRSDSNPLKRERAASPSLSPSPSWPPFSQRPTPFHRSPVKQTTSAVSNPAKRQKQAPELNHSHPSSQPKAQTIRVLPVHALLRAFLRKR</sequence>
<feature type="compositionally biased region" description="Low complexity" evidence="1">
    <location>
        <begin position="267"/>
        <end position="283"/>
    </location>
</feature>
<reference evidence="2 3" key="1">
    <citation type="journal article" date="2016" name="Nat. Commun.">
        <title>Ectomycorrhizal ecology is imprinted in the genome of the dominant symbiotic fungus Cenococcum geophilum.</title>
        <authorList>
            <consortium name="DOE Joint Genome Institute"/>
            <person name="Peter M."/>
            <person name="Kohler A."/>
            <person name="Ohm R.A."/>
            <person name="Kuo A."/>
            <person name="Krutzmann J."/>
            <person name="Morin E."/>
            <person name="Arend M."/>
            <person name="Barry K.W."/>
            <person name="Binder M."/>
            <person name="Choi C."/>
            <person name="Clum A."/>
            <person name="Copeland A."/>
            <person name="Grisel N."/>
            <person name="Haridas S."/>
            <person name="Kipfer T."/>
            <person name="LaButti K."/>
            <person name="Lindquist E."/>
            <person name="Lipzen A."/>
            <person name="Maire R."/>
            <person name="Meier B."/>
            <person name="Mihaltcheva S."/>
            <person name="Molinier V."/>
            <person name="Murat C."/>
            <person name="Poggeler S."/>
            <person name="Quandt C.A."/>
            <person name="Sperisen C."/>
            <person name="Tritt A."/>
            <person name="Tisserant E."/>
            <person name="Crous P.W."/>
            <person name="Henrissat B."/>
            <person name="Nehls U."/>
            <person name="Egli S."/>
            <person name="Spatafora J.W."/>
            <person name="Grigoriev I.V."/>
            <person name="Martin F.M."/>
        </authorList>
    </citation>
    <scope>NUCLEOTIDE SEQUENCE [LARGE SCALE GENOMIC DNA]</scope>
    <source>
        <strain evidence="2 3">CBS 459.81</strain>
    </source>
</reference>
<name>A0A8E2J9J2_9PEZI</name>
<feature type="region of interest" description="Disordered" evidence="1">
    <location>
        <begin position="131"/>
        <end position="150"/>
    </location>
</feature>
<evidence type="ECO:0000313" key="2">
    <source>
        <dbReference type="EMBL" id="OCK73774.1"/>
    </source>
</evidence>